<dbReference type="Proteomes" id="UP000008811">
    <property type="component" value="Chromosome"/>
</dbReference>
<protein>
    <submittedName>
        <fullName evidence="2">Uncharacterized protein</fullName>
    </submittedName>
</protein>
<dbReference type="AlphaFoldDB" id="B3QNU1"/>
<evidence type="ECO:0000256" key="1">
    <source>
        <dbReference type="SAM" id="MobiDB-lite"/>
    </source>
</evidence>
<feature type="compositionally biased region" description="Basic and acidic residues" evidence="1">
    <location>
        <begin position="1"/>
        <end position="39"/>
    </location>
</feature>
<sequence length="63" mass="7037">MSYDKKKNLESEGKNREEHFKDAIFEHDITSNTSKKPDKIPTFTTGDGDASGGENSNKTDSEE</sequence>
<dbReference type="KEGG" id="cpc:Cpar_1188"/>
<dbReference type="HOGENOM" id="CLU_2877611_0_0_10"/>
<name>B3QNU1_CHLP8</name>
<keyword evidence="3" id="KW-1185">Reference proteome</keyword>
<organism evidence="2 3">
    <name type="scientific">Chlorobaculum parvum (strain DSM 263 / NCIMB 8327)</name>
    <name type="common">Chlorobium vibrioforme subsp. thiosulfatophilum</name>
    <dbReference type="NCBI Taxonomy" id="517417"/>
    <lineage>
        <taxon>Bacteria</taxon>
        <taxon>Pseudomonadati</taxon>
        <taxon>Chlorobiota</taxon>
        <taxon>Chlorobiia</taxon>
        <taxon>Chlorobiales</taxon>
        <taxon>Chlorobiaceae</taxon>
        <taxon>Chlorobaculum</taxon>
    </lineage>
</organism>
<evidence type="ECO:0000313" key="2">
    <source>
        <dbReference type="EMBL" id="ACF11594.1"/>
    </source>
</evidence>
<dbReference type="EMBL" id="CP001099">
    <property type="protein sequence ID" value="ACF11594.1"/>
    <property type="molecule type" value="Genomic_DNA"/>
</dbReference>
<dbReference type="STRING" id="517417.Cpar_1188"/>
<accession>B3QNU1</accession>
<proteinExistence type="predicted"/>
<reference evidence="2" key="1">
    <citation type="submission" date="2008-06" db="EMBL/GenBank/DDBJ databases">
        <title>Complete sequence of Chlorobaculum parvum NCIB 8327.</title>
        <authorList>
            <consortium name="US DOE Joint Genome Institute"/>
            <person name="Lucas S."/>
            <person name="Copeland A."/>
            <person name="Lapidus A."/>
            <person name="Glavina del Rio T."/>
            <person name="Dalin E."/>
            <person name="Tice H."/>
            <person name="Bruce D."/>
            <person name="Goodwin L."/>
            <person name="Pitluck S."/>
            <person name="Schmutz J."/>
            <person name="Larimer F."/>
            <person name="Land M."/>
            <person name="Hauser L."/>
            <person name="Kyrpides N."/>
            <person name="Mikhailova N."/>
            <person name="Zhao F."/>
            <person name="Li T."/>
            <person name="Liu Z."/>
            <person name="Overmann J."/>
            <person name="Bryant D.A."/>
            <person name="Richardson P."/>
        </authorList>
    </citation>
    <scope>NUCLEOTIDE SEQUENCE [LARGE SCALE GENOMIC DNA]</scope>
    <source>
        <strain evidence="2">NCIB 8327</strain>
    </source>
</reference>
<feature type="region of interest" description="Disordered" evidence="1">
    <location>
        <begin position="1"/>
        <end position="63"/>
    </location>
</feature>
<evidence type="ECO:0000313" key="3">
    <source>
        <dbReference type="Proteomes" id="UP000008811"/>
    </source>
</evidence>
<gene>
    <name evidence="2" type="ordered locus">Cpar_1188</name>
</gene>
<dbReference type="RefSeq" id="WP_012502427.1">
    <property type="nucleotide sequence ID" value="NC_011027.1"/>
</dbReference>